<protein>
    <submittedName>
        <fullName evidence="1">Uncharacterized protein</fullName>
    </submittedName>
</protein>
<dbReference type="EMBL" id="BK063676">
    <property type="protein sequence ID" value="DBA35371.1"/>
    <property type="molecule type" value="Genomic_DNA"/>
</dbReference>
<dbReference type="RefSeq" id="YP_011108924.1">
    <property type="nucleotide sequence ID" value="NC_092586.1"/>
</dbReference>
<accession>A0AA86YAA4</accession>
<gene>
    <name evidence="1" type="ORF">vir215_00069</name>
</gene>
<sequence>MRDAITLTEVREILRHGEYVGGVTDPECGDIVQMRTDDGSEWSIYLGESFGDAVPSDADILRTVAAVGECPGRRDDAIPVDRSAPESMTATVKVKALGGYSLGVIVTRELKALGVEAGEYVKVTVERAD</sequence>
<reference evidence="1 2" key="1">
    <citation type="journal article" date="2023" name="Nat. Microbiol.">
        <title>A compendium of viruses from methanogenic archaea reveals their diversity and adaptations to the gut environment.</title>
        <authorList>
            <person name="Medvedeva S."/>
            <person name="Borrel G."/>
            <person name="Krupovic M."/>
            <person name="Gribaldo S."/>
        </authorList>
    </citation>
    <scope>NUCLEOTIDE SEQUENCE [LARGE SCALE GENOMIC DNA]</scope>
</reference>
<evidence type="ECO:0000313" key="1">
    <source>
        <dbReference type="EMBL" id="DBA35371.1"/>
    </source>
</evidence>
<dbReference type="Proteomes" id="UP001302265">
    <property type="component" value="Segment"/>
</dbReference>
<name>A0AA86YAA4_9CAUD</name>
<proteinExistence type="predicted"/>
<dbReference type="GeneID" id="98835792"/>
<evidence type="ECO:0000313" key="2">
    <source>
        <dbReference type="Proteomes" id="UP001302265"/>
    </source>
</evidence>
<keyword evidence="2" id="KW-1185">Reference proteome</keyword>
<organism evidence="1 2">
    <name type="scientific">Caudoviricetes sp. vir215</name>
    <dbReference type="NCBI Taxonomy" id="3068354"/>
    <lineage>
        <taxon>Viruses</taxon>
        <taxon>Duplodnaviria</taxon>
        <taxon>Heunggongvirae</taxon>
        <taxon>Uroviricota</taxon>
        <taxon>Caudoviricetes</taxon>
    </lineage>
</organism>